<dbReference type="EMBL" id="CP099423">
    <property type="protein sequence ID" value="USW54101.1"/>
    <property type="molecule type" value="Genomic_DNA"/>
</dbReference>
<gene>
    <name evidence="2" type="ORF">Slin15195_G074200</name>
</gene>
<name>A0A9Q9B0K6_9PEZI</name>
<feature type="compositionally biased region" description="Polar residues" evidence="1">
    <location>
        <begin position="121"/>
        <end position="133"/>
    </location>
</feature>
<feature type="compositionally biased region" description="Low complexity" evidence="1">
    <location>
        <begin position="75"/>
        <end position="86"/>
    </location>
</feature>
<feature type="compositionally biased region" description="Polar residues" evidence="1">
    <location>
        <begin position="87"/>
        <end position="97"/>
    </location>
</feature>
<evidence type="ECO:0000313" key="2">
    <source>
        <dbReference type="EMBL" id="USW54101.1"/>
    </source>
</evidence>
<protein>
    <submittedName>
        <fullName evidence="2">Uncharacterized protein</fullName>
    </submittedName>
</protein>
<evidence type="ECO:0000313" key="3">
    <source>
        <dbReference type="Proteomes" id="UP001056384"/>
    </source>
</evidence>
<reference evidence="2" key="1">
    <citation type="submission" date="2022-06" db="EMBL/GenBank/DDBJ databases">
        <title>Complete genome sequences of two strains of the flax pathogen Septoria linicola.</title>
        <authorList>
            <person name="Lapalu N."/>
            <person name="Simon A."/>
            <person name="Demenou B."/>
            <person name="Paumier D."/>
            <person name="Guillot M.-P."/>
            <person name="Gout L."/>
            <person name="Valade R."/>
        </authorList>
    </citation>
    <scope>NUCLEOTIDE SEQUENCE</scope>
    <source>
        <strain evidence="2">SE15195</strain>
    </source>
</reference>
<feature type="region of interest" description="Disordered" evidence="1">
    <location>
        <begin position="74"/>
        <end position="151"/>
    </location>
</feature>
<keyword evidence="3" id="KW-1185">Reference proteome</keyword>
<dbReference type="Proteomes" id="UP001056384">
    <property type="component" value="Chromosome 6"/>
</dbReference>
<proteinExistence type="predicted"/>
<accession>A0A9Q9B0K6</accession>
<evidence type="ECO:0000256" key="1">
    <source>
        <dbReference type="SAM" id="MobiDB-lite"/>
    </source>
</evidence>
<dbReference type="AlphaFoldDB" id="A0A9Q9B0K6"/>
<organism evidence="2 3">
    <name type="scientific">Septoria linicola</name>
    <dbReference type="NCBI Taxonomy" id="215465"/>
    <lineage>
        <taxon>Eukaryota</taxon>
        <taxon>Fungi</taxon>
        <taxon>Dikarya</taxon>
        <taxon>Ascomycota</taxon>
        <taxon>Pezizomycotina</taxon>
        <taxon>Dothideomycetes</taxon>
        <taxon>Dothideomycetidae</taxon>
        <taxon>Mycosphaerellales</taxon>
        <taxon>Mycosphaerellaceae</taxon>
        <taxon>Septoria</taxon>
    </lineage>
</organism>
<sequence>MSLTTINKNSPTHMQFCNCATCRSLHNARIDLSAVPVERMSDSHAEREAANLIIHAERLLGTAQSILYQHHIFDQQQQRQSPQQSPNHLQAASSFSPSHGARDIMSNKPRMTADGIRGPNDENSPNHARQISNPLEVDGGSPPKQDEHEASVLKGKIRARAAELGILRTPTTSALPQSLPSPTTTIALRTPVDGDTRTVCFYVHADWMPDVHGAHNPNDKNWLILPGKVREHLSAGQLGKLSNKPEAEVRRCYAGVDQRQRMTREWMRELVESGQSTWENVGMACRCKEIELEEEKTRALEIKLRRMNVNEIDQTTA</sequence>